<feature type="compositionally biased region" description="Basic and acidic residues" evidence="1">
    <location>
        <begin position="1"/>
        <end position="11"/>
    </location>
</feature>
<evidence type="ECO:0000313" key="2">
    <source>
        <dbReference type="EMBL" id="VDN39508.1"/>
    </source>
</evidence>
<organism evidence="2 3">
    <name type="scientific">Gongylonema pulchrum</name>
    <dbReference type="NCBI Taxonomy" id="637853"/>
    <lineage>
        <taxon>Eukaryota</taxon>
        <taxon>Metazoa</taxon>
        <taxon>Ecdysozoa</taxon>
        <taxon>Nematoda</taxon>
        <taxon>Chromadorea</taxon>
        <taxon>Rhabditida</taxon>
        <taxon>Spirurina</taxon>
        <taxon>Spiruromorpha</taxon>
        <taxon>Spiruroidea</taxon>
        <taxon>Gongylonematidae</taxon>
        <taxon>Gongylonema</taxon>
    </lineage>
</organism>
<name>A0A3P7NU83_9BILA</name>
<protein>
    <submittedName>
        <fullName evidence="2">Uncharacterized protein</fullName>
    </submittedName>
</protein>
<proteinExistence type="predicted"/>
<evidence type="ECO:0000313" key="3">
    <source>
        <dbReference type="Proteomes" id="UP000271098"/>
    </source>
</evidence>
<evidence type="ECO:0000256" key="1">
    <source>
        <dbReference type="SAM" id="MobiDB-lite"/>
    </source>
</evidence>
<gene>
    <name evidence="2" type="ORF">GPUH_LOCUS22121</name>
</gene>
<dbReference type="Proteomes" id="UP000271098">
    <property type="component" value="Unassembled WGS sequence"/>
</dbReference>
<sequence length="128" mass="14358">MDRAGVSHRPDANIGNKGPSETGHSSMNEELSPTQPDDSQVLTDFADRLRQPRKPIAVVLTSRVWHPDIKNEDRTQPSTSSSRDISIPKKFKRDDANKPSGARKISLTRKIRVPRDAEPSKHMIKIII</sequence>
<dbReference type="AlphaFoldDB" id="A0A3P7NU83"/>
<feature type="compositionally biased region" description="Basic and acidic residues" evidence="1">
    <location>
        <begin position="65"/>
        <end position="75"/>
    </location>
</feature>
<feature type="compositionally biased region" description="Polar residues" evidence="1">
    <location>
        <begin position="22"/>
        <end position="42"/>
    </location>
</feature>
<reference evidence="2 3" key="1">
    <citation type="submission" date="2018-11" db="EMBL/GenBank/DDBJ databases">
        <authorList>
            <consortium name="Pathogen Informatics"/>
        </authorList>
    </citation>
    <scope>NUCLEOTIDE SEQUENCE [LARGE SCALE GENOMIC DNA]</scope>
</reference>
<accession>A0A3P7NU83</accession>
<dbReference type="EMBL" id="UYRT01094296">
    <property type="protein sequence ID" value="VDN39508.1"/>
    <property type="molecule type" value="Genomic_DNA"/>
</dbReference>
<feature type="region of interest" description="Disordered" evidence="1">
    <location>
        <begin position="1"/>
        <end position="104"/>
    </location>
</feature>
<keyword evidence="3" id="KW-1185">Reference proteome</keyword>